<proteinExistence type="predicted"/>
<dbReference type="PROSITE" id="PS50088">
    <property type="entry name" value="ANK_REPEAT"/>
    <property type="match status" value="1"/>
</dbReference>
<evidence type="ECO:0000256" key="1">
    <source>
        <dbReference type="ARBA" id="ARBA00022737"/>
    </source>
</evidence>
<dbReference type="Gene3D" id="1.25.40.20">
    <property type="entry name" value="Ankyrin repeat-containing domain"/>
    <property type="match status" value="1"/>
</dbReference>
<dbReference type="SUPFAM" id="SSF48403">
    <property type="entry name" value="Ankyrin repeat"/>
    <property type="match status" value="1"/>
</dbReference>
<dbReference type="PANTHER" id="PTHR24171:SF8">
    <property type="entry name" value="BRCA1-ASSOCIATED RING DOMAIN PROTEIN 1"/>
    <property type="match status" value="1"/>
</dbReference>
<evidence type="ECO:0000256" key="3">
    <source>
        <dbReference type="PROSITE-ProRule" id="PRU00023"/>
    </source>
</evidence>
<dbReference type="InterPro" id="IPR002110">
    <property type="entry name" value="Ankyrin_rpt"/>
</dbReference>
<gene>
    <name evidence="4" type="ORF">ACFFSA_38745</name>
</gene>
<dbReference type="Pfam" id="PF12796">
    <property type="entry name" value="Ank_2"/>
    <property type="match status" value="1"/>
</dbReference>
<keyword evidence="1" id="KW-0677">Repeat</keyword>
<dbReference type="Proteomes" id="UP001589532">
    <property type="component" value="Unassembled WGS sequence"/>
</dbReference>
<comment type="caution">
    <text evidence="4">The sequence shown here is derived from an EMBL/GenBank/DDBJ whole genome shotgun (WGS) entry which is preliminary data.</text>
</comment>
<keyword evidence="2 3" id="KW-0040">ANK repeat</keyword>
<protein>
    <submittedName>
        <fullName evidence="4">Ankyrin repeat domain-containing protein</fullName>
    </submittedName>
</protein>
<evidence type="ECO:0000256" key="2">
    <source>
        <dbReference type="ARBA" id="ARBA00023043"/>
    </source>
</evidence>
<dbReference type="SMART" id="SM00248">
    <property type="entry name" value="ANK"/>
    <property type="match status" value="3"/>
</dbReference>
<feature type="repeat" description="ANK" evidence="3">
    <location>
        <begin position="233"/>
        <end position="265"/>
    </location>
</feature>
<organism evidence="4 5">
    <name type="scientific">Nonomuraea helvata</name>
    <dbReference type="NCBI Taxonomy" id="37484"/>
    <lineage>
        <taxon>Bacteria</taxon>
        <taxon>Bacillati</taxon>
        <taxon>Actinomycetota</taxon>
        <taxon>Actinomycetes</taxon>
        <taxon>Streptosporangiales</taxon>
        <taxon>Streptosporangiaceae</taxon>
        <taxon>Nonomuraea</taxon>
    </lineage>
</organism>
<dbReference type="EMBL" id="JBHMBW010000054">
    <property type="protein sequence ID" value="MFB9629048.1"/>
    <property type="molecule type" value="Genomic_DNA"/>
</dbReference>
<reference evidence="4 5" key="1">
    <citation type="submission" date="2024-09" db="EMBL/GenBank/DDBJ databases">
        <authorList>
            <person name="Sun Q."/>
            <person name="Mori K."/>
        </authorList>
    </citation>
    <scope>NUCLEOTIDE SEQUENCE [LARGE SCALE GENOMIC DNA]</scope>
    <source>
        <strain evidence="4 5">JCM 3143</strain>
    </source>
</reference>
<dbReference type="RefSeq" id="WP_344986053.1">
    <property type="nucleotide sequence ID" value="NZ_BAAAXV010000001.1"/>
</dbReference>
<dbReference type="InterPro" id="IPR036770">
    <property type="entry name" value="Ankyrin_rpt-contain_sf"/>
</dbReference>
<keyword evidence="5" id="KW-1185">Reference proteome</keyword>
<accession>A0ABV5SD70</accession>
<evidence type="ECO:0000313" key="4">
    <source>
        <dbReference type="EMBL" id="MFB9629048.1"/>
    </source>
</evidence>
<name>A0ABV5SD70_9ACTN</name>
<dbReference type="PROSITE" id="PS50297">
    <property type="entry name" value="ANK_REP_REGION"/>
    <property type="match status" value="1"/>
</dbReference>
<evidence type="ECO:0000313" key="5">
    <source>
        <dbReference type="Proteomes" id="UP001589532"/>
    </source>
</evidence>
<sequence>MAVSGGASASRDTVAYFDVPLPARDADGEWLGTDWRALIVGEPGDRFYYGANGVSLHRTVVVRHEGRHAALADPLNCNLPRVNGDDSDYYLILRVRTVLDDEIWGRLPWSHLGPGDVFFAWDKYNELAHSREPGAAEDMVYGGDWGDLQLIIDRYDPHPDGPRPLSAVTDPMLFRAIEWKDVDLVRRLLDAGADAQARLGGTYPLFAALGGPVEIVEALLAAGAAVNGPADAVGWSPLHGALLTPRLDVVAVLLRYGADPDLQSDPHETPRELAERLGWAPVLNDARTDNDASTLDRRRRQ</sequence>
<dbReference type="PANTHER" id="PTHR24171">
    <property type="entry name" value="ANKYRIN REPEAT DOMAIN-CONTAINING PROTEIN 39-RELATED"/>
    <property type="match status" value="1"/>
</dbReference>